<dbReference type="Proteomes" id="UP000309128">
    <property type="component" value="Unassembled WGS sequence"/>
</dbReference>
<protein>
    <recommendedName>
        <fullName evidence="2">SCP domain-containing protein</fullName>
    </recommendedName>
</protein>
<proteinExistence type="predicted"/>
<name>A0A5S4FDG3_9ACTN</name>
<feature type="region of interest" description="Disordered" evidence="1">
    <location>
        <begin position="1"/>
        <end position="34"/>
    </location>
</feature>
<reference evidence="3 4" key="1">
    <citation type="submission" date="2019-05" db="EMBL/GenBank/DDBJ databases">
        <title>Draft genome sequence of Nonomuraea turkmeniaca DSM 43926.</title>
        <authorList>
            <person name="Saricaoglu S."/>
            <person name="Isik K."/>
        </authorList>
    </citation>
    <scope>NUCLEOTIDE SEQUENCE [LARGE SCALE GENOMIC DNA]</scope>
    <source>
        <strain evidence="3 4">DSM 43926</strain>
    </source>
</reference>
<keyword evidence="4" id="KW-1185">Reference proteome</keyword>
<dbReference type="EMBL" id="VCKY01000088">
    <property type="protein sequence ID" value="TMR16536.1"/>
    <property type="molecule type" value="Genomic_DNA"/>
</dbReference>
<evidence type="ECO:0000259" key="2">
    <source>
        <dbReference type="Pfam" id="PF00188"/>
    </source>
</evidence>
<dbReference type="InterPro" id="IPR035940">
    <property type="entry name" value="CAP_sf"/>
</dbReference>
<dbReference type="AlphaFoldDB" id="A0A5S4FDG3"/>
<dbReference type="CDD" id="cd05379">
    <property type="entry name" value="CAP_bacterial"/>
    <property type="match status" value="1"/>
</dbReference>
<feature type="domain" description="SCP" evidence="2">
    <location>
        <begin position="44"/>
        <end position="151"/>
    </location>
</feature>
<accession>A0A5S4FDG3</accession>
<sequence length="157" mass="16757">PVAPRKPTAVPKPTKTAQSPSARSTPKSSVTTVGTTLENQVVSLANAQRAKAGCRPLKHDAELRRAAYGHSRDMVAKDYFDHTSPSGKDAGDRIKAAGFSPVSSWGENIAAGQRTAAAVMKDWMSSSGHKRNILDCSYTHIGVGYASSYWTQVFAAH</sequence>
<gene>
    <name evidence="3" type="ORF">ETD86_24865</name>
</gene>
<comment type="caution">
    <text evidence="3">The sequence shown here is derived from an EMBL/GenBank/DDBJ whole genome shotgun (WGS) entry which is preliminary data.</text>
</comment>
<feature type="non-terminal residue" evidence="3">
    <location>
        <position position="1"/>
    </location>
</feature>
<evidence type="ECO:0000313" key="4">
    <source>
        <dbReference type="Proteomes" id="UP000309128"/>
    </source>
</evidence>
<evidence type="ECO:0000313" key="3">
    <source>
        <dbReference type="EMBL" id="TMR16536.1"/>
    </source>
</evidence>
<organism evidence="3 4">
    <name type="scientific">Nonomuraea turkmeniaca</name>
    <dbReference type="NCBI Taxonomy" id="103838"/>
    <lineage>
        <taxon>Bacteria</taxon>
        <taxon>Bacillati</taxon>
        <taxon>Actinomycetota</taxon>
        <taxon>Actinomycetes</taxon>
        <taxon>Streptosporangiales</taxon>
        <taxon>Streptosporangiaceae</taxon>
        <taxon>Nonomuraea</taxon>
    </lineage>
</organism>
<dbReference type="Pfam" id="PF00188">
    <property type="entry name" value="CAP"/>
    <property type="match status" value="1"/>
</dbReference>
<dbReference type="Gene3D" id="3.40.33.10">
    <property type="entry name" value="CAP"/>
    <property type="match status" value="1"/>
</dbReference>
<dbReference type="SUPFAM" id="SSF55797">
    <property type="entry name" value="PR-1-like"/>
    <property type="match status" value="1"/>
</dbReference>
<dbReference type="PANTHER" id="PTHR31157:SF1">
    <property type="entry name" value="SCP DOMAIN-CONTAINING PROTEIN"/>
    <property type="match status" value="1"/>
</dbReference>
<dbReference type="PANTHER" id="PTHR31157">
    <property type="entry name" value="SCP DOMAIN-CONTAINING PROTEIN"/>
    <property type="match status" value="1"/>
</dbReference>
<feature type="compositionally biased region" description="Polar residues" evidence="1">
    <location>
        <begin position="15"/>
        <end position="34"/>
    </location>
</feature>
<evidence type="ECO:0000256" key="1">
    <source>
        <dbReference type="SAM" id="MobiDB-lite"/>
    </source>
</evidence>
<dbReference type="InterPro" id="IPR014044">
    <property type="entry name" value="CAP_dom"/>
</dbReference>